<feature type="domain" description="HTH luxR-type" evidence="4">
    <location>
        <begin position="144"/>
        <end position="209"/>
    </location>
</feature>
<dbReference type="EMBL" id="VUOB01000072">
    <property type="protein sequence ID" value="KAA2252844.1"/>
    <property type="molecule type" value="Genomic_DNA"/>
</dbReference>
<comment type="caution">
    <text evidence="6">The sequence shown here is derived from an EMBL/GenBank/DDBJ whole genome shotgun (WGS) entry which is preliminary data.</text>
</comment>
<dbReference type="GO" id="GO:0000160">
    <property type="term" value="P:phosphorelay signal transduction system"/>
    <property type="evidence" value="ECO:0007669"/>
    <property type="project" value="InterPro"/>
</dbReference>
<dbReference type="SUPFAM" id="SSF52172">
    <property type="entry name" value="CheY-like"/>
    <property type="match status" value="1"/>
</dbReference>
<sequence length="226" mass="24274">MTGPRETIRVVVIDNHMLFRQGLVQILSSEPDIVVVGEGGFGSETTDVIGQVKPDIVLLDSDRGGTLAIQTLRELRAVSAESKAIMVTAHDEPRMVGSLIAAGAYAYVLKSATREELLITLRTVNRASGHVVVSVSRETVQGMNGLDRPLLSRREREVIVLVASGLRNSEIAGELYISEGTVKRHLTNAYSKLGVESRMSAVKRAISLGIVSFGELFEGSSDNGDG</sequence>
<dbReference type="PANTHER" id="PTHR43214">
    <property type="entry name" value="TWO-COMPONENT RESPONSE REGULATOR"/>
    <property type="match status" value="1"/>
</dbReference>
<dbReference type="AlphaFoldDB" id="A0A5B2WPB0"/>
<reference evidence="6 7" key="1">
    <citation type="submission" date="2019-09" db="EMBL/GenBank/DDBJ databases">
        <title>Goodfellowia gen. nov., a new genus of the Pseudonocardineae related to Actinoalloteichus, containing Goodfellowia coeruleoviolacea gen. nov., comb. nov. gen. nov., comb. nov.</title>
        <authorList>
            <person name="Labeda D."/>
        </authorList>
    </citation>
    <scope>NUCLEOTIDE SEQUENCE [LARGE SCALE GENOMIC DNA]</scope>
    <source>
        <strain evidence="6 7">AN110305</strain>
    </source>
</reference>
<dbReference type="Pfam" id="PF00072">
    <property type="entry name" value="Response_reg"/>
    <property type="match status" value="1"/>
</dbReference>
<dbReference type="SUPFAM" id="SSF46894">
    <property type="entry name" value="C-terminal effector domain of the bipartite response regulators"/>
    <property type="match status" value="1"/>
</dbReference>
<reference evidence="6 7" key="2">
    <citation type="submission" date="2019-09" db="EMBL/GenBank/DDBJ databases">
        <authorList>
            <person name="Jin C."/>
        </authorList>
    </citation>
    <scope>NUCLEOTIDE SEQUENCE [LARGE SCALE GENOMIC DNA]</scope>
    <source>
        <strain evidence="6 7">AN110305</strain>
    </source>
</reference>
<dbReference type="RefSeq" id="WP_149854054.1">
    <property type="nucleotide sequence ID" value="NZ_VUOB01000072.1"/>
</dbReference>
<keyword evidence="7" id="KW-1185">Reference proteome</keyword>
<name>A0A5B2WPB0_9PSEU</name>
<dbReference type="PRINTS" id="PR00038">
    <property type="entry name" value="HTHLUXR"/>
</dbReference>
<protein>
    <submittedName>
        <fullName evidence="6">Response regulator transcription factor</fullName>
    </submittedName>
</protein>
<dbReference type="Gene3D" id="3.40.50.2300">
    <property type="match status" value="1"/>
</dbReference>
<dbReference type="PANTHER" id="PTHR43214:SF43">
    <property type="entry name" value="TWO-COMPONENT RESPONSE REGULATOR"/>
    <property type="match status" value="1"/>
</dbReference>
<evidence type="ECO:0000313" key="6">
    <source>
        <dbReference type="EMBL" id="KAA2252844.1"/>
    </source>
</evidence>
<proteinExistence type="predicted"/>
<dbReference type="SMART" id="SM00421">
    <property type="entry name" value="HTH_LUXR"/>
    <property type="match status" value="1"/>
</dbReference>
<dbReference type="PROSITE" id="PS50110">
    <property type="entry name" value="RESPONSE_REGULATORY"/>
    <property type="match status" value="1"/>
</dbReference>
<evidence type="ECO:0000259" key="5">
    <source>
        <dbReference type="PROSITE" id="PS50110"/>
    </source>
</evidence>
<organism evidence="6 7">
    <name type="scientific">Solihabitans fulvus</name>
    <dbReference type="NCBI Taxonomy" id="1892852"/>
    <lineage>
        <taxon>Bacteria</taxon>
        <taxon>Bacillati</taxon>
        <taxon>Actinomycetota</taxon>
        <taxon>Actinomycetes</taxon>
        <taxon>Pseudonocardiales</taxon>
        <taxon>Pseudonocardiaceae</taxon>
        <taxon>Solihabitans</taxon>
    </lineage>
</organism>
<dbReference type="SMART" id="SM00448">
    <property type="entry name" value="REC"/>
    <property type="match status" value="1"/>
</dbReference>
<keyword evidence="2" id="KW-0238">DNA-binding</keyword>
<dbReference type="CDD" id="cd17535">
    <property type="entry name" value="REC_NarL-like"/>
    <property type="match status" value="1"/>
</dbReference>
<accession>A0A5B2WPB0</accession>
<evidence type="ECO:0000256" key="2">
    <source>
        <dbReference type="ARBA" id="ARBA00023125"/>
    </source>
</evidence>
<dbReference type="InterPro" id="IPR039420">
    <property type="entry name" value="WalR-like"/>
</dbReference>
<evidence type="ECO:0000313" key="7">
    <source>
        <dbReference type="Proteomes" id="UP000323454"/>
    </source>
</evidence>
<dbReference type="PROSITE" id="PS00622">
    <property type="entry name" value="HTH_LUXR_1"/>
    <property type="match status" value="1"/>
</dbReference>
<feature type="modified residue" description="4-aspartylphosphate" evidence="3">
    <location>
        <position position="60"/>
    </location>
</feature>
<dbReference type="GO" id="GO:0006355">
    <property type="term" value="P:regulation of DNA-templated transcription"/>
    <property type="evidence" value="ECO:0007669"/>
    <property type="project" value="InterPro"/>
</dbReference>
<dbReference type="InterPro" id="IPR000792">
    <property type="entry name" value="Tscrpt_reg_LuxR_C"/>
</dbReference>
<keyword evidence="1 3" id="KW-0597">Phosphoprotein</keyword>
<dbReference type="InterPro" id="IPR011006">
    <property type="entry name" value="CheY-like_superfamily"/>
</dbReference>
<evidence type="ECO:0000256" key="3">
    <source>
        <dbReference type="PROSITE-ProRule" id="PRU00169"/>
    </source>
</evidence>
<feature type="domain" description="Response regulatory" evidence="5">
    <location>
        <begin position="9"/>
        <end position="125"/>
    </location>
</feature>
<dbReference type="GO" id="GO:0003677">
    <property type="term" value="F:DNA binding"/>
    <property type="evidence" value="ECO:0007669"/>
    <property type="project" value="UniProtKB-KW"/>
</dbReference>
<evidence type="ECO:0000259" key="4">
    <source>
        <dbReference type="PROSITE" id="PS50043"/>
    </source>
</evidence>
<dbReference type="InterPro" id="IPR058245">
    <property type="entry name" value="NreC/VraR/RcsB-like_REC"/>
</dbReference>
<dbReference type="OrthoDB" id="9808843at2"/>
<dbReference type="Proteomes" id="UP000323454">
    <property type="component" value="Unassembled WGS sequence"/>
</dbReference>
<dbReference type="InterPro" id="IPR001789">
    <property type="entry name" value="Sig_transdc_resp-reg_receiver"/>
</dbReference>
<gene>
    <name evidence="6" type="ORF">F0L68_34330</name>
</gene>
<dbReference type="InterPro" id="IPR016032">
    <property type="entry name" value="Sig_transdc_resp-reg_C-effctor"/>
</dbReference>
<dbReference type="Pfam" id="PF00196">
    <property type="entry name" value="GerE"/>
    <property type="match status" value="1"/>
</dbReference>
<dbReference type="PROSITE" id="PS50043">
    <property type="entry name" value="HTH_LUXR_2"/>
    <property type="match status" value="1"/>
</dbReference>
<dbReference type="CDD" id="cd06170">
    <property type="entry name" value="LuxR_C_like"/>
    <property type="match status" value="1"/>
</dbReference>
<evidence type="ECO:0000256" key="1">
    <source>
        <dbReference type="ARBA" id="ARBA00022553"/>
    </source>
</evidence>